<comment type="caution">
    <text evidence="7">Lacks conserved residue(s) required for the propagation of feature annotation.</text>
</comment>
<reference evidence="8 9" key="1">
    <citation type="submission" date="2019-10" db="EMBL/GenBank/DDBJ databases">
        <title>New species of Slilvanegrellaceae.</title>
        <authorList>
            <person name="Pitt A."/>
            <person name="Hahn M.W."/>
        </authorList>
    </citation>
    <scope>NUCLEOTIDE SEQUENCE [LARGE SCALE GENOMIC DNA]</scope>
    <source>
        <strain evidence="8 9">SP-Ram-0.45-NSY-1</strain>
    </source>
</reference>
<evidence type="ECO:0000313" key="9">
    <source>
        <dbReference type="Proteomes" id="UP000437748"/>
    </source>
</evidence>
<dbReference type="CDD" id="cd02440">
    <property type="entry name" value="AdoMet_MTases"/>
    <property type="match status" value="1"/>
</dbReference>
<comment type="caution">
    <text evidence="8">The sequence shown here is derived from an EMBL/GenBank/DDBJ whole genome shotgun (WGS) entry which is preliminary data.</text>
</comment>
<dbReference type="GO" id="GO:0043527">
    <property type="term" value="C:tRNA methyltransferase complex"/>
    <property type="evidence" value="ECO:0007669"/>
    <property type="project" value="TreeGrafter"/>
</dbReference>
<evidence type="ECO:0000256" key="4">
    <source>
        <dbReference type="ARBA" id="ARBA00022679"/>
    </source>
</evidence>
<dbReference type="UniPathway" id="UPA00989"/>
<evidence type="ECO:0000256" key="5">
    <source>
        <dbReference type="ARBA" id="ARBA00022691"/>
    </source>
</evidence>
<dbReference type="EC" id="2.1.1.33" evidence="7"/>
<keyword evidence="4 7" id="KW-0808">Transferase</keyword>
<dbReference type="PANTHER" id="PTHR23417:SF14">
    <property type="entry name" value="PENTACOTRIPEPTIDE-REPEAT REGION OF PRORP DOMAIN-CONTAINING PROTEIN"/>
    <property type="match status" value="1"/>
</dbReference>
<feature type="binding site" evidence="7">
    <location>
        <position position="60"/>
    </location>
    <ligand>
        <name>S-adenosyl-L-methionine</name>
        <dbReference type="ChEBI" id="CHEBI:59789"/>
    </ligand>
</feature>
<dbReference type="PANTHER" id="PTHR23417">
    <property type="entry name" value="3-DEOXY-D-MANNO-OCTULOSONIC-ACID TRANSFERASE/TRNA GUANINE-N 7 - -METHYLTRANSFERASE"/>
    <property type="match status" value="1"/>
</dbReference>
<name>A0A6N6VW58_9BACT</name>
<evidence type="ECO:0000313" key="8">
    <source>
        <dbReference type="EMBL" id="KAB8038683.1"/>
    </source>
</evidence>
<feature type="binding site" evidence="7">
    <location>
        <position position="85"/>
    </location>
    <ligand>
        <name>S-adenosyl-L-methionine</name>
        <dbReference type="ChEBI" id="CHEBI:59789"/>
    </ligand>
</feature>
<evidence type="ECO:0000256" key="7">
    <source>
        <dbReference type="HAMAP-Rule" id="MF_01057"/>
    </source>
</evidence>
<protein>
    <recommendedName>
        <fullName evidence="7">tRNA (guanine-N(7)-)-methyltransferase</fullName>
        <ecNumber evidence="7">2.1.1.33</ecNumber>
    </recommendedName>
    <alternativeName>
        <fullName evidence="7">tRNA (guanine(46)-N(7))-methyltransferase</fullName>
    </alternativeName>
    <alternativeName>
        <fullName evidence="7">tRNA(m7G46)-methyltransferase</fullName>
    </alternativeName>
</protein>
<comment type="similarity">
    <text evidence="7">Belongs to the class I-like SAM-binding methyltransferase superfamily. TrmB family.</text>
</comment>
<dbReference type="EMBL" id="WFLM01000003">
    <property type="protein sequence ID" value="KAB8038683.1"/>
    <property type="molecule type" value="Genomic_DNA"/>
</dbReference>
<dbReference type="NCBIfam" id="TIGR00091">
    <property type="entry name" value="tRNA (guanosine(46)-N7)-methyltransferase TrmB"/>
    <property type="match status" value="1"/>
</dbReference>
<dbReference type="Pfam" id="PF02390">
    <property type="entry name" value="Methyltransf_4"/>
    <property type="match status" value="1"/>
</dbReference>
<sequence length="233" mass="26916">MRKVGTIIDNLRKGENAPDRHENPYLKEAIQLADYLFTQNELNEKISTLFKDTSKPLILEIGCYMGKNVLEIASQNKQLNILGIDITYKRVVKAARKLKRLNIDNGKIAICDGRAFLSEIIPDKSLNGVCVFFPDPWPKDRHEKNRLLKKEFIDNLYQKLAPKGFFWFKTDHEQYFEETNKLMLESGFVPDDGLNGEPLPQPRDILGGPYETAFQKLFTGKGVPFYQRVYIKE</sequence>
<gene>
    <name evidence="7 8" type="primary">trmB</name>
    <name evidence="8" type="ORF">GCL60_07415</name>
</gene>
<feature type="binding site" evidence="7">
    <location>
        <position position="112"/>
    </location>
    <ligand>
        <name>S-adenosyl-L-methionine</name>
        <dbReference type="ChEBI" id="CHEBI:59789"/>
    </ligand>
</feature>
<proteinExistence type="inferred from homology"/>
<evidence type="ECO:0000256" key="2">
    <source>
        <dbReference type="ARBA" id="ARBA00003015"/>
    </source>
</evidence>
<comment type="pathway">
    <text evidence="7">tRNA modification; N(7)-methylguanine-tRNA biosynthesis.</text>
</comment>
<dbReference type="InterPro" id="IPR055361">
    <property type="entry name" value="tRNA_methyltr_TrmB_bact"/>
</dbReference>
<feature type="binding site" evidence="7">
    <location>
        <position position="139"/>
    </location>
    <ligand>
        <name>substrate</name>
    </ligand>
</feature>
<evidence type="ECO:0000256" key="3">
    <source>
        <dbReference type="ARBA" id="ARBA00022603"/>
    </source>
</evidence>
<dbReference type="GO" id="GO:0008176">
    <property type="term" value="F:tRNA (guanine(46)-N7)-methyltransferase activity"/>
    <property type="evidence" value="ECO:0007669"/>
    <property type="project" value="UniProtKB-UniRule"/>
</dbReference>
<accession>A0A6N6VW58</accession>
<dbReference type="Gene3D" id="3.40.50.150">
    <property type="entry name" value="Vaccinia Virus protein VP39"/>
    <property type="match status" value="1"/>
</dbReference>
<dbReference type="InterPro" id="IPR029063">
    <property type="entry name" value="SAM-dependent_MTases_sf"/>
</dbReference>
<dbReference type="PROSITE" id="PS51625">
    <property type="entry name" value="SAM_MT_TRMB"/>
    <property type="match status" value="1"/>
</dbReference>
<organism evidence="8 9">
    <name type="scientific">Silvanigrella paludirubra</name>
    <dbReference type="NCBI Taxonomy" id="2499159"/>
    <lineage>
        <taxon>Bacteria</taxon>
        <taxon>Pseudomonadati</taxon>
        <taxon>Bdellovibrionota</taxon>
        <taxon>Oligoflexia</taxon>
        <taxon>Silvanigrellales</taxon>
        <taxon>Silvanigrellaceae</taxon>
        <taxon>Silvanigrella</taxon>
    </lineage>
</organism>
<evidence type="ECO:0000256" key="6">
    <source>
        <dbReference type="ARBA" id="ARBA00022694"/>
    </source>
</evidence>
<dbReference type="OrthoDB" id="9802090at2"/>
<keyword evidence="3 7" id="KW-0489">Methyltransferase</keyword>
<feature type="binding site" evidence="7">
    <location>
        <position position="135"/>
    </location>
    <ligand>
        <name>S-adenosyl-L-methionine</name>
        <dbReference type="ChEBI" id="CHEBI:59789"/>
    </ligand>
</feature>
<dbReference type="AlphaFoldDB" id="A0A6N6VW58"/>
<comment type="function">
    <text evidence="2 7">Catalyzes the formation of N(7)-methylguanine at position 46 (m7G46) in tRNA.</text>
</comment>
<dbReference type="HAMAP" id="MF_01057">
    <property type="entry name" value="tRNA_methyltr_TrmB"/>
    <property type="match status" value="1"/>
</dbReference>
<keyword evidence="6 7" id="KW-0819">tRNA processing</keyword>
<dbReference type="Proteomes" id="UP000437748">
    <property type="component" value="Unassembled WGS sequence"/>
</dbReference>
<dbReference type="RefSeq" id="WP_153419906.1">
    <property type="nucleotide sequence ID" value="NZ_WFLM01000003.1"/>
</dbReference>
<evidence type="ECO:0000256" key="1">
    <source>
        <dbReference type="ARBA" id="ARBA00000142"/>
    </source>
</evidence>
<dbReference type="SUPFAM" id="SSF53335">
    <property type="entry name" value="S-adenosyl-L-methionine-dependent methyltransferases"/>
    <property type="match status" value="1"/>
</dbReference>
<comment type="catalytic activity">
    <reaction evidence="1 7">
        <text>guanosine(46) in tRNA + S-adenosyl-L-methionine = N(7)-methylguanosine(46) in tRNA + S-adenosyl-L-homocysteine</text>
        <dbReference type="Rhea" id="RHEA:42708"/>
        <dbReference type="Rhea" id="RHEA-COMP:10188"/>
        <dbReference type="Rhea" id="RHEA-COMP:10189"/>
        <dbReference type="ChEBI" id="CHEBI:57856"/>
        <dbReference type="ChEBI" id="CHEBI:59789"/>
        <dbReference type="ChEBI" id="CHEBI:74269"/>
        <dbReference type="ChEBI" id="CHEBI:74480"/>
        <dbReference type="EC" id="2.1.1.33"/>
    </reaction>
</comment>
<dbReference type="InterPro" id="IPR003358">
    <property type="entry name" value="tRNA_(Gua-N-7)_MeTrfase_Trmb"/>
</dbReference>
<feature type="binding site" evidence="7">
    <location>
        <position position="171"/>
    </location>
    <ligand>
        <name>substrate</name>
    </ligand>
</feature>
<keyword evidence="9" id="KW-1185">Reference proteome</keyword>
<keyword evidence="5 7" id="KW-0949">S-adenosyl-L-methionine</keyword>